<protein>
    <submittedName>
        <fullName evidence="3">Uncharacterized protein</fullName>
    </submittedName>
</protein>
<reference evidence="4" key="1">
    <citation type="submission" date="2018-11" db="EMBL/GenBank/DDBJ databases">
        <title>Proposal to divide the Flavobacteriaceae and reorganize its genera based on Amino Acid Identity values calculated from whole genome sequences.</title>
        <authorList>
            <person name="Nicholson A.C."/>
            <person name="Gulvik C.A."/>
            <person name="Whitney A.M."/>
            <person name="Sheth M."/>
            <person name="Batra D."/>
            <person name="Pryor J."/>
            <person name="Bernardet J.-F."/>
            <person name="Hugo C."/>
            <person name="Kampfer P."/>
            <person name="Newman J.D."/>
            <person name="McQuiston J.R."/>
        </authorList>
    </citation>
    <scope>NUCLEOTIDE SEQUENCE [LARGE SCALE GENOMIC DNA]</scope>
    <source>
        <strain evidence="4">H6466</strain>
    </source>
</reference>
<evidence type="ECO:0000256" key="1">
    <source>
        <dbReference type="SAM" id="Coils"/>
    </source>
</evidence>
<feature type="signal peptide" evidence="2">
    <location>
        <begin position="1"/>
        <end position="25"/>
    </location>
</feature>
<proteinExistence type="predicted"/>
<dbReference type="AlphaFoldDB" id="A0A3G8ZFV3"/>
<dbReference type="KEGG" id="eva:EIB75_12970"/>
<organism evidence="3 4">
    <name type="scientific">Epilithonimonas vandammei</name>
    <dbReference type="NCBI Taxonomy" id="2487072"/>
    <lineage>
        <taxon>Bacteria</taxon>
        <taxon>Pseudomonadati</taxon>
        <taxon>Bacteroidota</taxon>
        <taxon>Flavobacteriia</taxon>
        <taxon>Flavobacteriales</taxon>
        <taxon>Weeksellaceae</taxon>
        <taxon>Chryseobacterium group</taxon>
        <taxon>Epilithonimonas</taxon>
    </lineage>
</organism>
<evidence type="ECO:0000313" key="4">
    <source>
        <dbReference type="Proteomes" id="UP000272316"/>
    </source>
</evidence>
<sequence>MKNRIKLLVVLISGLFYGQTLTTQARDDAGLPTTQSGFYETFNPINYPNGAKEWWHLLDVRHTNSENNYGMQFAGSFFDQNLWFRKVNNNSNMAWSKVVLENSSGNVGIGSDNPYARLDVNTNNLRTLLNFQGKSAITFIPNNGNSVFHISHGLNNDLAISEGSNVDEGRLVTILNNGNVGIGTKNPVSKLEVSGGGDLTLKASGQDSGDIIFSQISNVQNGRIWSNNDGGLNFSGNNNNPIFQINNNGNVSVREKLEAKEIKVTQTPTADFVFEESYPLAKLEDVEKHIKAKKHLPEIASAKEMEKEGVNIGEFQIKLLQKIEELTLYSIEQNKKLKQLEDKNSSLEKQIAAINEKLVK</sequence>
<name>A0A3G8ZFV3_9FLAO</name>
<accession>A0A3G8ZFV3</accession>
<keyword evidence="2" id="KW-0732">Signal</keyword>
<dbReference type="RefSeq" id="WP_124986906.1">
    <property type="nucleotide sequence ID" value="NZ_CP034160.1"/>
</dbReference>
<dbReference type="Proteomes" id="UP000272316">
    <property type="component" value="Chromosome"/>
</dbReference>
<feature type="coiled-coil region" evidence="1">
    <location>
        <begin position="323"/>
        <end position="357"/>
    </location>
</feature>
<dbReference type="EMBL" id="CP034160">
    <property type="protein sequence ID" value="AZI56113.1"/>
    <property type="molecule type" value="Genomic_DNA"/>
</dbReference>
<feature type="chain" id="PRO_5018051762" evidence="2">
    <location>
        <begin position="26"/>
        <end position="360"/>
    </location>
</feature>
<evidence type="ECO:0000256" key="2">
    <source>
        <dbReference type="SAM" id="SignalP"/>
    </source>
</evidence>
<gene>
    <name evidence="3" type="ORF">EIB75_12970</name>
</gene>
<keyword evidence="1" id="KW-0175">Coiled coil</keyword>
<evidence type="ECO:0000313" key="3">
    <source>
        <dbReference type="EMBL" id="AZI56113.1"/>
    </source>
</evidence>